<dbReference type="InterPro" id="IPR021858">
    <property type="entry name" value="Fun_TF"/>
</dbReference>
<dbReference type="InterPro" id="IPR053178">
    <property type="entry name" value="Osmoadaptation_assoc"/>
</dbReference>
<accession>A0AAN7Y7R5</accession>
<name>A0AAN7Y7R5_9EURO</name>
<keyword evidence="3" id="KW-1185">Reference proteome</keyword>
<dbReference type="PANTHER" id="PTHR38111:SF6">
    <property type="entry name" value="FINGER DOMAIN PROTEIN, PUTATIVE (AFU_ORTHOLOGUE AFUA_8G01940)-RELATED"/>
    <property type="match status" value="1"/>
</dbReference>
<evidence type="ECO:0000313" key="2">
    <source>
        <dbReference type="EMBL" id="KAK5087805.1"/>
    </source>
</evidence>
<protein>
    <recommendedName>
        <fullName evidence="4">Transcription factor domain-containing protein</fullName>
    </recommendedName>
</protein>
<proteinExistence type="predicted"/>
<dbReference type="Pfam" id="PF11951">
    <property type="entry name" value="Fungal_trans_2"/>
    <property type="match status" value="1"/>
</dbReference>
<feature type="compositionally biased region" description="Low complexity" evidence="1">
    <location>
        <begin position="10"/>
        <end position="21"/>
    </location>
</feature>
<dbReference type="PANTHER" id="PTHR38111">
    <property type="entry name" value="ZN(2)-C6 FUNGAL-TYPE DOMAIN-CONTAINING PROTEIN-RELATED"/>
    <property type="match status" value="1"/>
</dbReference>
<feature type="region of interest" description="Disordered" evidence="1">
    <location>
        <begin position="1"/>
        <end position="32"/>
    </location>
</feature>
<evidence type="ECO:0000256" key="1">
    <source>
        <dbReference type="SAM" id="MobiDB-lite"/>
    </source>
</evidence>
<reference evidence="2 3" key="1">
    <citation type="submission" date="2023-08" db="EMBL/GenBank/DDBJ databases">
        <title>Black Yeasts Isolated from many extreme environments.</title>
        <authorList>
            <person name="Coleine C."/>
            <person name="Stajich J.E."/>
            <person name="Selbmann L."/>
        </authorList>
    </citation>
    <scope>NUCLEOTIDE SEQUENCE [LARGE SCALE GENOMIC DNA]</scope>
    <source>
        <strain evidence="2 3">CCFEE 5910</strain>
    </source>
</reference>
<organism evidence="2 3">
    <name type="scientific">Lithohypha guttulata</name>
    <dbReference type="NCBI Taxonomy" id="1690604"/>
    <lineage>
        <taxon>Eukaryota</taxon>
        <taxon>Fungi</taxon>
        <taxon>Dikarya</taxon>
        <taxon>Ascomycota</taxon>
        <taxon>Pezizomycotina</taxon>
        <taxon>Eurotiomycetes</taxon>
        <taxon>Chaetothyriomycetidae</taxon>
        <taxon>Chaetothyriales</taxon>
        <taxon>Trichomeriaceae</taxon>
        <taxon>Lithohypha</taxon>
    </lineage>
</organism>
<sequence>MAAGTNSGCDTDTSSSDSPPSLITTAETTSNTAQEALPLAKVQEASCSFDGSGHTSFSKSKSSKDWDVVGLNISESQRLTFLGLLEGKTQAYANLAHSMPSIDQLEFTENLRTTPFVDADRLMFENLGQPHPSFYQHVNAPNSIQNQLVMKFRESLFPDNGTVPEALRNHARLLSHLPPLTGTNPLLDTSVRAVTLVHIGRLNNSEPFIMESRPYYGQALRLLNKALQDRKHGTSNETLCAVILLSFYEMFASDNNESWIRHAGGVSALMRARGPERHRYGFDREIYLAYRYTLVIEAFQERMPCFLAEATWLKLSTDIHADLKAAGVTASRIEIFDMADEFYSAMVVLPELTAQAQSLFEAWKTKATPQYSRAHVLDRLIQARGFFKSTFARLEAALKKAGHTPTINLTPHDPLIGIEYDFVNTFIAASYTGYWTVLMVLNLCLQALQANDADMIGLYRTESRECGLNVCRSTTSMLTSSFLGPFFVIFGLRVGLLVFEDQIGPGEEVRTEANWILRKLFDIGERHMGIAKHIPGYRAGMTVDELLAEFRAQKKKATQNNVQSGQTDFARQVVYGETEPYQSSDRTQSAWQGMTKVDDVLKVWDEQDNFQLQQNMDNLDARHDATGFADVPASSTFHEEQFPAVGAAQFMPDMNFFDRDFFNMPSTNVDPFTHDDLITASMEDLPSQQRDLDAYDDAEVEGQTECSVQNTTIPGVVQHFPP</sequence>
<comment type="caution">
    <text evidence="2">The sequence shown here is derived from an EMBL/GenBank/DDBJ whole genome shotgun (WGS) entry which is preliminary data.</text>
</comment>
<evidence type="ECO:0000313" key="3">
    <source>
        <dbReference type="Proteomes" id="UP001309876"/>
    </source>
</evidence>
<evidence type="ECO:0008006" key="4">
    <source>
        <dbReference type="Google" id="ProtNLM"/>
    </source>
</evidence>
<feature type="compositionally biased region" description="Polar residues" evidence="1">
    <location>
        <begin position="22"/>
        <end position="32"/>
    </location>
</feature>
<dbReference type="AlphaFoldDB" id="A0AAN7Y7R5"/>
<dbReference type="Proteomes" id="UP001309876">
    <property type="component" value="Unassembled WGS sequence"/>
</dbReference>
<gene>
    <name evidence="2" type="ORF">LTR05_002020</name>
</gene>
<dbReference type="EMBL" id="JAVRRJ010000002">
    <property type="protein sequence ID" value="KAK5087805.1"/>
    <property type="molecule type" value="Genomic_DNA"/>
</dbReference>